<proteinExistence type="predicted"/>
<keyword evidence="2" id="KW-0732">Signal</keyword>
<dbReference type="AlphaFoldDB" id="A0A226DWE4"/>
<gene>
    <name evidence="3" type="ORF">Fcan01_15389</name>
</gene>
<feature type="transmembrane region" description="Helical" evidence="1">
    <location>
        <begin position="208"/>
        <end position="229"/>
    </location>
</feature>
<protein>
    <submittedName>
        <fullName evidence="3">Uncharacterized protein</fullName>
    </submittedName>
</protein>
<keyword evidence="1" id="KW-1133">Transmembrane helix</keyword>
<sequence length="629" mass="71934">MNKFLILLNFRITLAFTISNLNQEILNPFSHCAIHILTFRRVDYIPPSCPVVLTLYSLDHPINVAIIPFFNVNYNCLAHVYIDPTASQLPIKYGQSGQKAFSRLQFWYQNQPTGWENSNSCPSICSYKNGMFSMYTGQYSLLILTGPDSSQVSLDTLDAWLLLVRQTTNSLITDKIVFLLGDSRIRRLSIIQSLQTLSPLHYNLAINYQYYLIALFVPNITLTVAKYVWWDRVYYSNEPTIIANYEDDLDISYPSLDQQGFIFLTCSGSTMAGYNFQAYISIYDRISWSFILALCLLSSSLLWLGLNLTLPKEARWKTGSWDWPFRVLLEQGVATINEQPGLKRFTTRIMLGAWFLMGVILSNGYRGNNISELTSPLKISGPSTISDLMEARIIKVYSRLGENEEAQMKSSFPEYCRGDSYPDMIRSLSLPDWKEDVYQAFKNQTVLPRCMSQLGADTIFADDIERHAKLKNMIEKTNKQGSWIHITLQSPCSSMSSVSTPFSSILNAIQSCNRTSFIGWDSEVRLIRMLYYERYPEKNIFKVLRMFGLIESGLVSEWRAIHEFNQVLKIHSGEKNKSRVDNRRRVKTLAIGDNIVTVFYLLLICIGVPMISFLVEDLVLKQSANSDGN</sequence>
<name>A0A226DWE4_FOLCA</name>
<comment type="caution">
    <text evidence="3">The sequence shown here is derived from an EMBL/GenBank/DDBJ whole genome shotgun (WGS) entry which is preliminary data.</text>
</comment>
<evidence type="ECO:0000313" key="3">
    <source>
        <dbReference type="EMBL" id="OXA49348.1"/>
    </source>
</evidence>
<organism evidence="3 4">
    <name type="scientific">Folsomia candida</name>
    <name type="common">Springtail</name>
    <dbReference type="NCBI Taxonomy" id="158441"/>
    <lineage>
        <taxon>Eukaryota</taxon>
        <taxon>Metazoa</taxon>
        <taxon>Ecdysozoa</taxon>
        <taxon>Arthropoda</taxon>
        <taxon>Hexapoda</taxon>
        <taxon>Collembola</taxon>
        <taxon>Entomobryomorpha</taxon>
        <taxon>Isotomoidea</taxon>
        <taxon>Isotomidae</taxon>
        <taxon>Proisotominae</taxon>
        <taxon>Folsomia</taxon>
    </lineage>
</organism>
<evidence type="ECO:0000313" key="4">
    <source>
        <dbReference type="Proteomes" id="UP000198287"/>
    </source>
</evidence>
<feature type="transmembrane region" description="Helical" evidence="1">
    <location>
        <begin position="594"/>
        <end position="615"/>
    </location>
</feature>
<evidence type="ECO:0000256" key="2">
    <source>
        <dbReference type="SAM" id="SignalP"/>
    </source>
</evidence>
<feature type="signal peptide" evidence="2">
    <location>
        <begin position="1"/>
        <end position="15"/>
    </location>
</feature>
<keyword evidence="4" id="KW-1185">Reference proteome</keyword>
<reference evidence="3 4" key="1">
    <citation type="submission" date="2015-12" db="EMBL/GenBank/DDBJ databases">
        <title>The genome of Folsomia candida.</title>
        <authorList>
            <person name="Faddeeva A."/>
            <person name="Derks M.F."/>
            <person name="Anvar Y."/>
            <person name="Smit S."/>
            <person name="Van Straalen N."/>
            <person name="Roelofs D."/>
        </authorList>
    </citation>
    <scope>NUCLEOTIDE SEQUENCE [LARGE SCALE GENOMIC DNA]</scope>
    <source>
        <strain evidence="3 4">VU population</strain>
        <tissue evidence="3">Whole body</tissue>
    </source>
</reference>
<feature type="chain" id="PRO_5012511083" evidence="2">
    <location>
        <begin position="16"/>
        <end position="629"/>
    </location>
</feature>
<evidence type="ECO:0000256" key="1">
    <source>
        <dbReference type="SAM" id="Phobius"/>
    </source>
</evidence>
<keyword evidence="1" id="KW-0812">Transmembrane</keyword>
<dbReference type="EMBL" id="LNIX01000010">
    <property type="protein sequence ID" value="OXA49348.1"/>
    <property type="molecule type" value="Genomic_DNA"/>
</dbReference>
<accession>A0A226DWE4</accession>
<feature type="transmembrane region" description="Helical" evidence="1">
    <location>
        <begin position="286"/>
        <end position="306"/>
    </location>
</feature>
<keyword evidence="1" id="KW-0472">Membrane</keyword>
<dbReference type="Proteomes" id="UP000198287">
    <property type="component" value="Unassembled WGS sequence"/>
</dbReference>